<evidence type="ECO:0000256" key="5">
    <source>
        <dbReference type="ARBA" id="ARBA00023210"/>
    </source>
</evidence>
<dbReference type="InterPro" id="IPR036192">
    <property type="entry name" value="Cell_div_ZapA-like_sf"/>
</dbReference>
<accession>A0ABT7LNZ5</accession>
<protein>
    <recommendedName>
        <fullName evidence="2">Cell division protein ZapA</fullName>
    </recommendedName>
    <alternativeName>
        <fullName evidence="9">Z ring-associated protein ZapA</fullName>
    </alternativeName>
</protein>
<evidence type="ECO:0000256" key="6">
    <source>
        <dbReference type="ARBA" id="ARBA00023306"/>
    </source>
</evidence>
<comment type="caution">
    <text evidence="10">The sequence shown here is derived from an EMBL/GenBank/DDBJ whole genome shotgun (WGS) entry which is preliminary data.</text>
</comment>
<keyword evidence="4 10" id="KW-0132">Cell division</keyword>
<comment type="function">
    <text evidence="7">Activator of cell division through the inhibition of FtsZ GTPase activity, therefore promoting FtsZ assembly into bundles of protofilaments necessary for the formation of the division Z ring. It is recruited early at mid-cell but it is not essential for cell division.</text>
</comment>
<dbReference type="Gene3D" id="1.20.5.50">
    <property type="match status" value="1"/>
</dbReference>
<evidence type="ECO:0000256" key="4">
    <source>
        <dbReference type="ARBA" id="ARBA00022618"/>
    </source>
</evidence>
<evidence type="ECO:0000256" key="3">
    <source>
        <dbReference type="ARBA" id="ARBA00022490"/>
    </source>
</evidence>
<dbReference type="EMBL" id="JASVDS010000004">
    <property type="protein sequence ID" value="MDL5033435.1"/>
    <property type="molecule type" value="Genomic_DNA"/>
</dbReference>
<evidence type="ECO:0000256" key="2">
    <source>
        <dbReference type="ARBA" id="ARBA00015195"/>
    </source>
</evidence>
<reference evidence="10 11" key="1">
    <citation type="submission" date="2023-06" db="EMBL/GenBank/DDBJ databases">
        <title>Pelomonas sp. APW6 16S ribosomal RNA gene genome sequencing and assembly.</title>
        <authorList>
            <person name="Woo H."/>
        </authorList>
    </citation>
    <scope>NUCLEOTIDE SEQUENCE [LARGE SCALE GENOMIC DNA]</scope>
    <source>
        <strain evidence="10 11">APW6</strain>
    </source>
</reference>
<gene>
    <name evidence="10" type="ORF">QRD43_16090</name>
</gene>
<name>A0ABT7LNZ5_9BURK</name>
<evidence type="ECO:0000256" key="1">
    <source>
        <dbReference type="ARBA" id="ARBA00004496"/>
    </source>
</evidence>
<comment type="subunit">
    <text evidence="8">Homodimer. Interacts with FtsZ.</text>
</comment>
<organism evidence="10 11">
    <name type="scientific">Roseateles subflavus</name>
    <dbReference type="NCBI Taxonomy" id="3053353"/>
    <lineage>
        <taxon>Bacteria</taxon>
        <taxon>Pseudomonadati</taxon>
        <taxon>Pseudomonadota</taxon>
        <taxon>Betaproteobacteria</taxon>
        <taxon>Burkholderiales</taxon>
        <taxon>Sphaerotilaceae</taxon>
        <taxon>Roseateles</taxon>
    </lineage>
</organism>
<comment type="subcellular location">
    <subcellularLocation>
        <location evidence="1">Cytoplasm</location>
    </subcellularLocation>
</comment>
<dbReference type="InterPro" id="IPR042233">
    <property type="entry name" value="Cell_div_ZapA_N"/>
</dbReference>
<proteinExistence type="predicted"/>
<keyword evidence="5" id="KW-0717">Septation</keyword>
<dbReference type="PANTHER" id="PTHR34981">
    <property type="entry name" value="CELL DIVISION PROTEIN ZAPA"/>
    <property type="match status" value="1"/>
</dbReference>
<dbReference type="InterPro" id="IPR007838">
    <property type="entry name" value="Cell_div_ZapA-like"/>
</dbReference>
<evidence type="ECO:0000256" key="8">
    <source>
        <dbReference type="ARBA" id="ARBA00026068"/>
    </source>
</evidence>
<dbReference type="PANTHER" id="PTHR34981:SF1">
    <property type="entry name" value="CELL DIVISION PROTEIN ZAPA"/>
    <property type="match status" value="1"/>
</dbReference>
<dbReference type="GO" id="GO:0051301">
    <property type="term" value="P:cell division"/>
    <property type="evidence" value="ECO:0007669"/>
    <property type="project" value="UniProtKB-KW"/>
</dbReference>
<keyword evidence="3" id="KW-0963">Cytoplasm</keyword>
<evidence type="ECO:0000256" key="7">
    <source>
        <dbReference type="ARBA" id="ARBA00024910"/>
    </source>
</evidence>
<keyword evidence="11" id="KW-1185">Reference proteome</keyword>
<dbReference type="SUPFAM" id="SSF102829">
    <property type="entry name" value="Cell division protein ZapA-like"/>
    <property type="match status" value="1"/>
</dbReference>
<dbReference type="RefSeq" id="WP_285983512.1">
    <property type="nucleotide sequence ID" value="NZ_JASVDS010000004.1"/>
</dbReference>
<dbReference type="Gene3D" id="3.30.160.880">
    <property type="entry name" value="Cell division protein ZapA protomer, N-terminal domain"/>
    <property type="match status" value="1"/>
</dbReference>
<evidence type="ECO:0000313" key="11">
    <source>
        <dbReference type="Proteomes" id="UP001238603"/>
    </source>
</evidence>
<dbReference type="Pfam" id="PF05164">
    <property type="entry name" value="ZapA"/>
    <property type="match status" value="1"/>
</dbReference>
<evidence type="ECO:0000313" key="10">
    <source>
        <dbReference type="EMBL" id="MDL5033435.1"/>
    </source>
</evidence>
<sequence>MKQMEVTIMGQSYLLGCPEGGEAALGKAVAQVDREMCGIRDAGRIKARERIAVLAALNLAYQLAEQPAARASGTAGAPAASQGALPDLDGLIKRLDEALAQDGQLL</sequence>
<keyword evidence="6" id="KW-0131">Cell cycle</keyword>
<dbReference type="Proteomes" id="UP001238603">
    <property type="component" value="Unassembled WGS sequence"/>
</dbReference>
<evidence type="ECO:0000256" key="9">
    <source>
        <dbReference type="ARBA" id="ARBA00033158"/>
    </source>
</evidence>